<dbReference type="EMBL" id="LSSM01006266">
    <property type="protein sequence ID" value="OMJ11129.1"/>
    <property type="molecule type" value="Genomic_DNA"/>
</dbReference>
<feature type="transmembrane region" description="Helical" evidence="1">
    <location>
        <begin position="400"/>
        <end position="422"/>
    </location>
</feature>
<proteinExistence type="predicted"/>
<accession>A0A1R1X944</accession>
<dbReference type="InterPro" id="IPR001087">
    <property type="entry name" value="GDSL"/>
</dbReference>
<evidence type="ECO:0000256" key="1">
    <source>
        <dbReference type="SAM" id="Phobius"/>
    </source>
</evidence>
<evidence type="ECO:0000313" key="3">
    <source>
        <dbReference type="Proteomes" id="UP000187429"/>
    </source>
</evidence>
<dbReference type="Pfam" id="PF00657">
    <property type="entry name" value="Lipase_GDSL"/>
    <property type="match status" value="1"/>
</dbReference>
<keyword evidence="1" id="KW-0812">Transmembrane</keyword>
<keyword evidence="1" id="KW-1133">Transmembrane helix</keyword>
<comment type="caution">
    <text evidence="2">The sequence shown here is derived from an EMBL/GenBank/DDBJ whole genome shotgun (WGS) entry which is preliminary data.</text>
</comment>
<sequence>MRIERVKNIVVFGDDSVDFGRTFLENDGRNPNPKDYYYGRFTDGATWAENFASRIGSHIISYGYGNATSSNTLFEGFLEDEKKIAPDIKQQVNMYLKDIKSNRIQQSSPESTLFVFSIGTNDFIKANAFLNSDKHYDNGHFISQKNEIYEKISCNLSESMSSLFKSLEVVKSNVLIVGVPSLHCSPYFSENLTKNGIKYSESNIVIEKETELLNNQIKKRFIFTNKDRDFISEKTTLPKHGLIDDKGDFGAYNENKLYGCKIPNIWFLDTREFVRENICTRNKRLNVDYNPLGSDVVYGYKGSNSTKIGLDFIKSNNIRPWMDQIHWSKESHLYFSDYLNRKIQSYSEDNHRSGNNKSLKNVFDRHRIGYCTNTQIIYPANAYYPKSTNDIFRDDLEIEFILQVLVLCVASKFVFDFISSFIKKGMFIFFH</sequence>
<name>A0A1R1X944_9FUNG</name>
<dbReference type="Gene3D" id="3.40.50.1110">
    <property type="entry name" value="SGNH hydrolase"/>
    <property type="match status" value="1"/>
</dbReference>
<dbReference type="InterPro" id="IPR036514">
    <property type="entry name" value="SGNH_hydro_sf"/>
</dbReference>
<gene>
    <name evidence="2" type="ORF">AYI69_g9964</name>
</gene>
<protein>
    <submittedName>
        <fullName evidence="2">Thermolabile hemolysin</fullName>
    </submittedName>
</protein>
<dbReference type="AlphaFoldDB" id="A0A1R1X944"/>
<keyword evidence="3" id="KW-1185">Reference proteome</keyword>
<organism evidence="2 3">
    <name type="scientific">Smittium culicis</name>
    <dbReference type="NCBI Taxonomy" id="133412"/>
    <lineage>
        <taxon>Eukaryota</taxon>
        <taxon>Fungi</taxon>
        <taxon>Fungi incertae sedis</taxon>
        <taxon>Zoopagomycota</taxon>
        <taxon>Kickxellomycotina</taxon>
        <taxon>Harpellomycetes</taxon>
        <taxon>Harpellales</taxon>
        <taxon>Legeriomycetaceae</taxon>
        <taxon>Smittium</taxon>
    </lineage>
</organism>
<evidence type="ECO:0000313" key="2">
    <source>
        <dbReference type="EMBL" id="OMJ11129.1"/>
    </source>
</evidence>
<dbReference type="OrthoDB" id="1600564at2759"/>
<reference evidence="3" key="1">
    <citation type="submission" date="2017-01" db="EMBL/GenBank/DDBJ databases">
        <authorList>
            <person name="Wang Y."/>
            <person name="White M."/>
            <person name="Kvist S."/>
            <person name="Moncalvo J.-M."/>
        </authorList>
    </citation>
    <scope>NUCLEOTIDE SEQUENCE [LARGE SCALE GENOMIC DNA]</scope>
    <source>
        <strain evidence="3">ID-206-W2</strain>
    </source>
</reference>
<dbReference type="Proteomes" id="UP000187429">
    <property type="component" value="Unassembled WGS sequence"/>
</dbReference>
<keyword evidence="1" id="KW-0472">Membrane</keyword>
<dbReference type="GO" id="GO:0016788">
    <property type="term" value="F:hydrolase activity, acting on ester bonds"/>
    <property type="evidence" value="ECO:0007669"/>
    <property type="project" value="InterPro"/>
</dbReference>